<dbReference type="AlphaFoldDB" id="A0A077ZDE7"/>
<dbReference type="EMBL" id="HG806060">
    <property type="protein sequence ID" value="CDW56620.1"/>
    <property type="molecule type" value="Genomic_DNA"/>
</dbReference>
<reference evidence="1" key="1">
    <citation type="submission" date="2014-01" db="EMBL/GenBank/DDBJ databases">
        <authorList>
            <person name="Aslett M."/>
        </authorList>
    </citation>
    <scope>NUCLEOTIDE SEQUENCE</scope>
</reference>
<protein>
    <submittedName>
        <fullName evidence="1">Uncharacterized protein</fullName>
    </submittedName>
</protein>
<reference evidence="1" key="2">
    <citation type="submission" date="2014-03" db="EMBL/GenBank/DDBJ databases">
        <title>The whipworm genome and dual-species transcriptomics of an intimate host-pathogen interaction.</title>
        <authorList>
            <person name="Foth B.J."/>
            <person name="Tsai I.J."/>
            <person name="Reid A.J."/>
            <person name="Bancroft A.J."/>
            <person name="Nichol S."/>
            <person name="Tracey A."/>
            <person name="Holroyd N."/>
            <person name="Cotton J.A."/>
            <person name="Stanley E.J."/>
            <person name="Zarowiecki M."/>
            <person name="Liu J.Z."/>
            <person name="Huckvale T."/>
            <person name="Cooper P.J."/>
            <person name="Grencis R.K."/>
            <person name="Berriman M."/>
        </authorList>
    </citation>
    <scope>NUCLEOTIDE SEQUENCE [LARGE SCALE GENOMIC DNA]</scope>
</reference>
<gene>
    <name evidence="1" type="ORF">TTRE_0000490001</name>
</gene>
<sequence length="168" mass="18214">MFVVRAALLEVEGRNFDVKDRKQGDDEGGNRVAGVLLRKVIVASMTSADSIVQGSVSHGGGPAPPGAHLSCVGHIPHLGHRVQVHRKLQKKTPELYPGVWDVVKKLLICLPSSSLVEHAFSIVTDLVTKKRSQLQVVSGGDLRLRVILVEPNINRLVRLNLGEPSSSR</sequence>
<evidence type="ECO:0000313" key="1">
    <source>
        <dbReference type="EMBL" id="CDW56620.1"/>
    </source>
</evidence>
<organism evidence="1 2">
    <name type="scientific">Trichuris trichiura</name>
    <name type="common">Whipworm</name>
    <name type="synonym">Trichocephalus trichiurus</name>
    <dbReference type="NCBI Taxonomy" id="36087"/>
    <lineage>
        <taxon>Eukaryota</taxon>
        <taxon>Metazoa</taxon>
        <taxon>Ecdysozoa</taxon>
        <taxon>Nematoda</taxon>
        <taxon>Enoplea</taxon>
        <taxon>Dorylaimia</taxon>
        <taxon>Trichinellida</taxon>
        <taxon>Trichuridae</taxon>
        <taxon>Trichuris</taxon>
    </lineage>
</organism>
<evidence type="ECO:0000313" key="2">
    <source>
        <dbReference type="Proteomes" id="UP000030665"/>
    </source>
</evidence>
<dbReference type="Proteomes" id="UP000030665">
    <property type="component" value="Unassembled WGS sequence"/>
</dbReference>
<proteinExistence type="predicted"/>
<name>A0A077ZDE7_TRITR</name>
<accession>A0A077ZDE7</accession>
<dbReference type="OrthoDB" id="5917201at2759"/>
<keyword evidence="2" id="KW-1185">Reference proteome</keyword>